<proteinExistence type="predicted"/>
<reference evidence="1" key="1">
    <citation type="submission" date="2022-09" db="EMBL/GenBank/DDBJ databases">
        <title>Fusarium specimens isolated from Avocado Roots.</title>
        <authorList>
            <person name="Stajich J."/>
            <person name="Roper C."/>
            <person name="Heimlech-Rivalta G."/>
        </authorList>
    </citation>
    <scope>NUCLEOTIDE SEQUENCE</scope>
    <source>
        <strain evidence="1">A02</strain>
    </source>
</reference>
<dbReference type="EMBL" id="JAOQAV010000009">
    <property type="protein sequence ID" value="KAJ4191352.1"/>
    <property type="molecule type" value="Genomic_DNA"/>
</dbReference>
<dbReference type="AlphaFoldDB" id="A0A9W8V2X6"/>
<name>A0A9W8V2X6_9HYPO</name>
<protein>
    <submittedName>
        <fullName evidence="1">Uncharacterized protein</fullName>
    </submittedName>
</protein>
<accession>A0A9W8V2X6</accession>
<evidence type="ECO:0000313" key="2">
    <source>
        <dbReference type="Proteomes" id="UP001152087"/>
    </source>
</evidence>
<evidence type="ECO:0000313" key="1">
    <source>
        <dbReference type="EMBL" id="KAJ4191352.1"/>
    </source>
</evidence>
<sequence length="120" mass="13462">MDVEILIGSLMGFALIGQKSRTSHSERMAAREQARASRMAALEPEPELFFPAMVGRLMTRVHPWSFMTFAICKARRRKRLADCKVAAVESIEWGGGVVRMGCPSATNQQRHCLRSQIGRQ</sequence>
<organism evidence="1 2">
    <name type="scientific">Fusarium falciforme</name>
    <dbReference type="NCBI Taxonomy" id="195108"/>
    <lineage>
        <taxon>Eukaryota</taxon>
        <taxon>Fungi</taxon>
        <taxon>Dikarya</taxon>
        <taxon>Ascomycota</taxon>
        <taxon>Pezizomycotina</taxon>
        <taxon>Sordariomycetes</taxon>
        <taxon>Hypocreomycetidae</taxon>
        <taxon>Hypocreales</taxon>
        <taxon>Nectriaceae</taxon>
        <taxon>Fusarium</taxon>
        <taxon>Fusarium solani species complex</taxon>
    </lineage>
</organism>
<dbReference type="Proteomes" id="UP001152087">
    <property type="component" value="Unassembled WGS sequence"/>
</dbReference>
<comment type="caution">
    <text evidence="1">The sequence shown here is derived from an EMBL/GenBank/DDBJ whole genome shotgun (WGS) entry which is preliminary data.</text>
</comment>
<gene>
    <name evidence="1" type="ORF">NW755_004535</name>
</gene>
<keyword evidence="2" id="KW-1185">Reference proteome</keyword>